<gene>
    <name evidence="2" type="ORF">NCTC9695_03244</name>
</gene>
<evidence type="ECO:0000256" key="1">
    <source>
        <dbReference type="SAM" id="MobiDB-lite"/>
    </source>
</evidence>
<dbReference type="Proteomes" id="UP000275777">
    <property type="component" value="Chromosome"/>
</dbReference>
<dbReference type="AlphaFoldDB" id="A0A447TD14"/>
<organism evidence="2 3">
    <name type="scientific">Chromobacterium violaceum</name>
    <dbReference type="NCBI Taxonomy" id="536"/>
    <lineage>
        <taxon>Bacteria</taxon>
        <taxon>Pseudomonadati</taxon>
        <taxon>Pseudomonadota</taxon>
        <taxon>Betaproteobacteria</taxon>
        <taxon>Neisseriales</taxon>
        <taxon>Chromobacteriaceae</taxon>
        <taxon>Chromobacterium</taxon>
    </lineage>
</organism>
<protein>
    <submittedName>
        <fullName evidence="2">Uncharacterized protein</fullName>
    </submittedName>
</protein>
<reference evidence="2 3" key="1">
    <citation type="submission" date="2018-12" db="EMBL/GenBank/DDBJ databases">
        <authorList>
            <consortium name="Pathogen Informatics"/>
        </authorList>
    </citation>
    <scope>NUCLEOTIDE SEQUENCE [LARGE SCALE GENOMIC DNA]</scope>
    <source>
        <strain evidence="2 3">NCTC9695</strain>
    </source>
</reference>
<evidence type="ECO:0000313" key="2">
    <source>
        <dbReference type="EMBL" id="VEB42793.1"/>
    </source>
</evidence>
<name>A0A447TD14_CHRVL</name>
<accession>A0A447TD14</accession>
<dbReference type="EMBL" id="LR134182">
    <property type="protein sequence ID" value="VEB42793.1"/>
    <property type="molecule type" value="Genomic_DNA"/>
</dbReference>
<feature type="region of interest" description="Disordered" evidence="1">
    <location>
        <begin position="1"/>
        <end position="20"/>
    </location>
</feature>
<proteinExistence type="predicted"/>
<evidence type="ECO:0000313" key="3">
    <source>
        <dbReference type="Proteomes" id="UP000275777"/>
    </source>
</evidence>
<sequence length="113" mass="12216">MLQTSPDGGSLYLLGEGASPEGDRPFIDQLSLADNKATRLWRSQAPWYEAPMAVLDGGKTALLSREQADAPPNLYLKTLGQDGGLKQLTFFPIRRPSSRTCRSASCATSARMA</sequence>